<dbReference type="Proteomes" id="UP000324767">
    <property type="component" value="Unassembled WGS sequence"/>
</dbReference>
<feature type="region of interest" description="Disordered" evidence="1">
    <location>
        <begin position="91"/>
        <end position="127"/>
    </location>
</feature>
<dbReference type="AlphaFoldDB" id="A0A5M8PEJ6"/>
<name>A0A5M8PEJ6_9LECA</name>
<evidence type="ECO:0000313" key="2">
    <source>
        <dbReference type="EMBL" id="KAA6407132.1"/>
    </source>
</evidence>
<accession>A0A5M8PEJ6</accession>
<evidence type="ECO:0000256" key="1">
    <source>
        <dbReference type="SAM" id="MobiDB-lite"/>
    </source>
</evidence>
<organism evidence="2 3">
    <name type="scientific">Lasallia pustulata</name>
    <dbReference type="NCBI Taxonomy" id="136370"/>
    <lineage>
        <taxon>Eukaryota</taxon>
        <taxon>Fungi</taxon>
        <taxon>Dikarya</taxon>
        <taxon>Ascomycota</taxon>
        <taxon>Pezizomycotina</taxon>
        <taxon>Lecanoromycetes</taxon>
        <taxon>OSLEUM clade</taxon>
        <taxon>Umbilicariomycetidae</taxon>
        <taxon>Umbilicariales</taxon>
        <taxon>Umbilicariaceae</taxon>
        <taxon>Lasallia</taxon>
    </lineage>
</organism>
<comment type="caution">
    <text evidence="2">The sequence shown here is derived from an EMBL/GenBank/DDBJ whole genome shotgun (WGS) entry which is preliminary data.</text>
</comment>
<sequence length="127" mass="13410">MAIHTLDAARYVSGADPVSVYCEEFNPEWSWYKGASSATALFEMTGGCATLIAAPGAAGRDTSWEADCGRSGRAARAVGRPRPAVRRHLTGTEGFTRQSELIEGEVRHDTPPASPGLGGLLERAPHG</sequence>
<proteinExistence type="predicted"/>
<dbReference type="EMBL" id="VXIT01000020">
    <property type="protein sequence ID" value="KAA6407132.1"/>
    <property type="molecule type" value="Genomic_DNA"/>
</dbReference>
<protein>
    <submittedName>
        <fullName evidence="2">Oxidoreductase</fullName>
    </submittedName>
</protein>
<evidence type="ECO:0000313" key="3">
    <source>
        <dbReference type="Proteomes" id="UP000324767"/>
    </source>
</evidence>
<gene>
    <name evidence="2" type="ORF">FRX48_09198</name>
</gene>
<reference evidence="2 3" key="1">
    <citation type="submission" date="2019-09" db="EMBL/GenBank/DDBJ databases">
        <title>The hologenome of the rock-dwelling lichen Lasallia pustulata.</title>
        <authorList>
            <person name="Greshake Tzovaras B."/>
            <person name="Segers F."/>
            <person name="Bicker A."/>
            <person name="Dal Grande F."/>
            <person name="Otte J."/>
            <person name="Hankeln T."/>
            <person name="Schmitt I."/>
            <person name="Ebersberger I."/>
        </authorList>
    </citation>
    <scope>NUCLEOTIDE SEQUENCE [LARGE SCALE GENOMIC DNA]</scope>
    <source>
        <strain evidence="2">A1-1</strain>
    </source>
</reference>
<dbReference type="OrthoDB" id="10626609at2759"/>
<dbReference type="Gene3D" id="3.30.360.10">
    <property type="entry name" value="Dihydrodipicolinate Reductase, domain 2"/>
    <property type="match status" value="1"/>
</dbReference>